<proteinExistence type="predicted"/>
<keyword evidence="2" id="KW-1185">Reference proteome</keyword>
<comment type="caution">
    <text evidence="1">The sequence shown here is derived from an EMBL/GenBank/DDBJ whole genome shotgun (WGS) entry which is preliminary data.</text>
</comment>
<name>A0AAV8UPZ5_9RHOD</name>
<dbReference type="EMBL" id="JAMWBK010000007">
    <property type="protein sequence ID" value="KAJ8903377.1"/>
    <property type="molecule type" value="Genomic_DNA"/>
</dbReference>
<evidence type="ECO:0000313" key="2">
    <source>
        <dbReference type="Proteomes" id="UP001157974"/>
    </source>
</evidence>
<sequence length="303" mass="33641">MSSRVRWRLNDVSVLLEASAVDAVFVARRRRGPGIIIDVQSERGWWSRHRLALPAPGCSFRDLDVDVRARSSWELVKGQCERIEVSSGRFKCGVLRGQRLELVSDPFSLNTWRILAGDEPTFAKDVRVTIDTTLAENDFTSDSYVSLLLTALITQLFRGTVSGVLGRWIPAEIGGVELTLGSVVFEMEKLVVVVNLEFSDGTRVPLNIRTGLSTADDGQTLFLDSPKVIVKNPFTGKGIPIPAGVGFEFGASLGPNVQIQRLNIGEESMNVRAVLLIPRDLFKRAAYLPGDEYRRERVEVIER</sequence>
<evidence type="ECO:0000313" key="1">
    <source>
        <dbReference type="EMBL" id="KAJ8903377.1"/>
    </source>
</evidence>
<dbReference type="Proteomes" id="UP001157974">
    <property type="component" value="Unassembled WGS sequence"/>
</dbReference>
<gene>
    <name evidence="1" type="ORF">NDN08_004485</name>
</gene>
<reference evidence="1 2" key="1">
    <citation type="journal article" date="2023" name="Nat. Commun.">
        <title>Origin of minicircular mitochondrial genomes in red algae.</title>
        <authorList>
            <person name="Lee Y."/>
            <person name="Cho C.H."/>
            <person name="Lee Y.M."/>
            <person name="Park S.I."/>
            <person name="Yang J.H."/>
            <person name="West J.A."/>
            <person name="Bhattacharya D."/>
            <person name="Yoon H.S."/>
        </authorList>
    </citation>
    <scope>NUCLEOTIDE SEQUENCE [LARGE SCALE GENOMIC DNA]</scope>
    <source>
        <strain evidence="1 2">CCMP1338</strain>
        <tissue evidence="1">Whole cell</tissue>
    </source>
</reference>
<dbReference type="AlphaFoldDB" id="A0AAV8UPZ5"/>
<protein>
    <submittedName>
        <fullName evidence="1">Uncharacterized protein</fullName>
    </submittedName>
</protein>
<accession>A0AAV8UPZ5</accession>
<organism evidence="1 2">
    <name type="scientific">Rhodosorus marinus</name>
    <dbReference type="NCBI Taxonomy" id="101924"/>
    <lineage>
        <taxon>Eukaryota</taxon>
        <taxon>Rhodophyta</taxon>
        <taxon>Stylonematophyceae</taxon>
        <taxon>Stylonematales</taxon>
        <taxon>Stylonemataceae</taxon>
        <taxon>Rhodosorus</taxon>
    </lineage>
</organism>